<proteinExistence type="predicted"/>
<evidence type="ECO:0000256" key="1">
    <source>
        <dbReference type="SAM" id="Phobius"/>
    </source>
</evidence>
<accession>A0A923NLP0</accession>
<dbReference type="Pfam" id="PF13240">
    <property type="entry name" value="Zn_Ribbon_1"/>
    <property type="match status" value="1"/>
</dbReference>
<comment type="caution">
    <text evidence="3">The sequence shown here is derived from an EMBL/GenBank/DDBJ whole genome shotgun (WGS) entry which is preliminary data.</text>
</comment>
<evidence type="ECO:0000313" key="3">
    <source>
        <dbReference type="EMBL" id="MBC6680362.1"/>
    </source>
</evidence>
<organism evidence="3 4">
    <name type="scientific">Zhenpiania hominis</name>
    <dbReference type="NCBI Taxonomy" id="2763644"/>
    <lineage>
        <taxon>Bacteria</taxon>
        <taxon>Bacillati</taxon>
        <taxon>Bacillota</taxon>
        <taxon>Clostridia</taxon>
        <taxon>Peptostreptococcales</taxon>
        <taxon>Anaerovoracaceae</taxon>
        <taxon>Zhenpiania</taxon>
    </lineage>
</organism>
<keyword evidence="4" id="KW-1185">Reference proteome</keyword>
<keyword evidence="1" id="KW-0812">Transmembrane</keyword>
<name>A0A923NLP0_9FIRM</name>
<dbReference type="Proteomes" id="UP000602647">
    <property type="component" value="Unassembled WGS sequence"/>
</dbReference>
<dbReference type="EMBL" id="JACRYT010000012">
    <property type="protein sequence ID" value="MBC6680362.1"/>
    <property type="molecule type" value="Genomic_DNA"/>
</dbReference>
<feature type="domain" description="Zinc-ribbon" evidence="2">
    <location>
        <begin position="2"/>
        <end position="24"/>
    </location>
</feature>
<evidence type="ECO:0000259" key="2">
    <source>
        <dbReference type="Pfam" id="PF13240"/>
    </source>
</evidence>
<dbReference type="InterPro" id="IPR026870">
    <property type="entry name" value="Zinc_ribbon_dom"/>
</dbReference>
<reference evidence="3" key="1">
    <citation type="submission" date="2020-08" db="EMBL/GenBank/DDBJ databases">
        <title>Genome public.</title>
        <authorList>
            <person name="Liu C."/>
            <person name="Sun Q."/>
        </authorList>
    </citation>
    <scope>NUCLEOTIDE SEQUENCE</scope>
    <source>
        <strain evidence="3">BX12</strain>
    </source>
</reference>
<feature type="transmembrane region" description="Helical" evidence="1">
    <location>
        <begin position="48"/>
        <end position="69"/>
    </location>
</feature>
<keyword evidence="1" id="KW-0472">Membrane</keyword>
<sequence length="331" mass="36948">MYCNQCGHKIKDTANFCKKCGAPVDSTEETSERKQRMVRFFYLHKNKILLIFIAALLVCGAATAAAVMLPDFFQKGKENSQPAGAVKAVSNVDLKDSYEIEDNKLSLDPLYVTYEDGTLHELTAYDVYIDTVLYEKQENRIDASSLYDGKHLVRLEWEKNGQTYEFEKTIALEHKKDTWEKYVDLVGMTGKEIAEAYGSLGAPVYGDLSQGDWGYAYAEVESLSLQVCFPAGLLDREEDYSNSDSACLEMSGTLNTLFYNMETEMSMEDLETILELSLTPMESGGCSGTLSDGKQIYIGEGAVLDGVYTPDSSVRVTVSEAERESILERIF</sequence>
<keyword evidence="1" id="KW-1133">Transmembrane helix</keyword>
<dbReference type="AlphaFoldDB" id="A0A923NLP0"/>
<protein>
    <submittedName>
        <fullName evidence="3">Zinc-ribbon domain-containing protein</fullName>
    </submittedName>
</protein>
<evidence type="ECO:0000313" key="4">
    <source>
        <dbReference type="Proteomes" id="UP000602647"/>
    </source>
</evidence>
<dbReference type="RefSeq" id="WP_187303459.1">
    <property type="nucleotide sequence ID" value="NZ_CBCTON010000025.1"/>
</dbReference>
<gene>
    <name evidence="3" type="ORF">H9L42_11090</name>
</gene>